<dbReference type="InterPro" id="IPR027417">
    <property type="entry name" value="P-loop_NTPase"/>
</dbReference>
<dbReference type="SUPFAM" id="SSF52540">
    <property type="entry name" value="P-loop containing nucleoside triphosphate hydrolases"/>
    <property type="match status" value="1"/>
</dbReference>
<dbReference type="GO" id="GO:0005525">
    <property type="term" value="F:GTP binding"/>
    <property type="evidence" value="ECO:0007669"/>
    <property type="project" value="UniProtKB-KW"/>
</dbReference>
<dbReference type="SMART" id="SM00327">
    <property type="entry name" value="VWA"/>
    <property type="match status" value="1"/>
</dbReference>
<comment type="caution">
    <text evidence="7">The sequence shown here is derived from an EMBL/GenBank/DDBJ whole genome shotgun (WGS) entry which is preliminary data.</text>
</comment>
<dbReference type="PROSITE" id="PS51717">
    <property type="entry name" value="G_VLIG"/>
    <property type="match status" value="1"/>
</dbReference>
<gene>
    <name evidence="7" type="ORF">OVA965_LOCUS10569</name>
    <name evidence="8" type="ORF">TMI583_LOCUS10564</name>
</gene>
<comment type="similarity">
    <text evidence="3">Belongs to the TRAFAC class dynamin-like GTPase superfamily. GB1/RHD3 GTPase family.</text>
</comment>
<dbReference type="SUPFAM" id="SSF53300">
    <property type="entry name" value="vWA-like"/>
    <property type="match status" value="1"/>
</dbReference>
<name>A0A8S2DFY9_9BILA</name>
<dbReference type="InterPro" id="IPR030383">
    <property type="entry name" value="G_VLIG_dom"/>
</dbReference>
<evidence type="ECO:0000256" key="2">
    <source>
        <dbReference type="ARBA" id="ARBA00023134"/>
    </source>
</evidence>
<dbReference type="Proteomes" id="UP000682733">
    <property type="component" value="Unassembled WGS sequence"/>
</dbReference>
<dbReference type="Proteomes" id="UP000677228">
    <property type="component" value="Unassembled WGS sequence"/>
</dbReference>
<dbReference type="GO" id="GO:0003924">
    <property type="term" value="F:GTPase activity"/>
    <property type="evidence" value="ECO:0007669"/>
    <property type="project" value="InterPro"/>
</dbReference>
<dbReference type="InterPro" id="IPR002035">
    <property type="entry name" value="VWF_A"/>
</dbReference>
<dbReference type="Pfam" id="PF13519">
    <property type="entry name" value="VWA_2"/>
    <property type="match status" value="1"/>
</dbReference>
<evidence type="ECO:0000313" key="8">
    <source>
        <dbReference type="EMBL" id="CAF3697584.1"/>
    </source>
</evidence>
<proteinExistence type="inferred from homology"/>
<evidence type="ECO:0000259" key="6">
    <source>
        <dbReference type="PROSITE" id="PS51717"/>
    </source>
</evidence>
<evidence type="ECO:0000259" key="5">
    <source>
        <dbReference type="PROSITE" id="PS51715"/>
    </source>
</evidence>
<dbReference type="Gene3D" id="3.40.50.410">
    <property type="entry name" value="von Willebrand factor, type A domain"/>
    <property type="match status" value="1"/>
</dbReference>
<accession>A0A8S2DFY9</accession>
<evidence type="ECO:0008006" key="10">
    <source>
        <dbReference type="Google" id="ProtNLM"/>
    </source>
</evidence>
<dbReference type="Gene3D" id="3.40.50.300">
    <property type="entry name" value="P-loop containing nucleotide triphosphate hydrolases"/>
    <property type="match status" value="1"/>
</dbReference>
<dbReference type="InterPro" id="IPR030386">
    <property type="entry name" value="G_GB1_RHD3_dom"/>
</dbReference>
<protein>
    <recommendedName>
        <fullName evidence="10">VLIG-type G domain-containing protein</fullName>
    </recommendedName>
</protein>
<dbReference type="PANTHER" id="PTHR22796:SF1">
    <property type="entry name" value="VWFA DOMAIN-CONTAINING PROTEIN"/>
    <property type="match status" value="1"/>
</dbReference>
<dbReference type="PROSITE" id="PS50234">
    <property type="entry name" value="VWFA"/>
    <property type="match status" value="1"/>
</dbReference>
<evidence type="ECO:0000313" key="9">
    <source>
        <dbReference type="Proteomes" id="UP000677228"/>
    </source>
</evidence>
<organism evidence="7 9">
    <name type="scientific">Didymodactylos carnosus</name>
    <dbReference type="NCBI Taxonomy" id="1234261"/>
    <lineage>
        <taxon>Eukaryota</taxon>
        <taxon>Metazoa</taxon>
        <taxon>Spiralia</taxon>
        <taxon>Gnathifera</taxon>
        <taxon>Rotifera</taxon>
        <taxon>Eurotatoria</taxon>
        <taxon>Bdelloidea</taxon>
        <taxon>Philodinida</taxon>
        <taxon>Philodinidae</taxon>
        <taxon>Didymodactylos</taxon>
    </lineage>
</organism>
<feature type="domain" description="VWFA" evidence="4">
    <location>
        <begin position="2059"/>
        <end position="2241"/>
    </location>
</feature>
<evidence type="ECO:0000256" key="1">
    <source>
        <dbReference type="ARBA" id="ARBA00022741"/>
    </source>
</evidence>
<dbReference type="InterPro" id="IPR036465">
    <property type="entry name" value="vWFA_dom_sf"/>
</dbReference>
<dbReference type="CDD" id="cd00198">
    <property type="entry name" value="vWFA"/>
    <property type="match status" value="1"/>
</dbReference>
<sequence>MATASFATMEADMDRDDISIISSTSTRTTTSIALSVPPQPLSSSSLPPNASSATVKKITEYLELECNDKREEIISDLLINGRQTLYKYQGDLIPEVLQQEDDYLAQNNSPLLKLLKQHATETWETLLSKQPIIMSFINDVKNQNPEHFDNVLTRISEYGTTYTRSSSILSVVVQLLSESIDDECLMKTNDFNELWNTITIKGVKSMIRFAQHIPEEELEAQINNKTSPLYLSLRMYYDDEIKKLFSKCKIPNRQNTLYDLAIDAITEKGWIEGIESIRKKVTGTHYNMVYKEILKILEHASDFENRQSSNIENSDKQKSCDVGDVSVPSTITSSTIQLSEATIIGDPSTLPNTISSSMTAPAATPGNASSTTTTTVLPELDIKRNREIEIILNCITPNRYQLKHLMEAGELKYIDKILSEITHDIINQFYKKQTTFPQFIDECLTPVMFLLKRQQNLDDFMSTFSFIYEKMKCGITLSSEEQISSLSLRAFLHILLMNSDTFLRRIIISLISKRNPVPFVEPNVENWNGHVKHEFMPAIVHVWNYTRPTILSFGIGPSRGKSSLLNVLFQCTFEQNVDSAYFDQAIDIDFGYSFIPERPLNIADCHGQISKNLLKKVCSLFDGFFVHINQTYFEQHPKLVAEILEILPHYKFQLIFIRDVTTNFNKQQCQMSIESLMEETSPSYKAQIYPLVNMSDTNNREIQFKIKGLREYLLKAVQANVDTIIDKEQLLPNLYKLLTPEYVRYLKQTNQIVKPLKQRLLEKDLDSQNQNNFPLYLKFVELCKLRQQLKRNDFYGVDSERPFNINVEIFKLQSELTPDGKQNRDCGSVFKIFIELLRTENMLMTLNILASELKQELLNQGPDKLAGTLSVEDAFLSLEVLWRNCIISYDHTSCDNQQLILNSYTEFIKNGFPFEIIDGDNFHCQHTFLTNIMKQFERQRILVISIIGPQNSGKSTLLNYMFGTLFDVREGRCTRGIYGSLVKSNISGIDYLLLIDTEGLLSIEKADKEYDRRLVLFCLAVSHLVVVNMLGDINEVLKDMLTLCADSLKQLNVNRIPQPIIHFILNQKADPNMKNHIEAINKIISDLKDKELGEVINISTETFHTLPSAFKKERISNDSNSPCFLRTEPDFIEQTQKLVSKVTNSAKSVYDRAGDSNFNLPQWLATSVTIFDTLQKFPDLTYFKDLNERRQDNKIRFQIGEMMSQKLSAIKRQEMINQSCDKNEQAIRSIFEAEFQSHQDIFLERLENIFILENASDRIRSRSRQFLERQITETMRAWITSTIEANDRKQMELLVRDGAVDLRKLIDTIINSGRTMTKDEAITEFEEMWKRKLAYIKNNFNPEERLKQAIKFVYSNYNIFEKDMLPSHDNIIGFMSHIKQWIKVKPMEELVNQLHLMFLDTVNTQKQNAVLRLTTKPTSLTIPTIQNFTHLSKQLLLDHLYGSQLATSHEDTSAAISTDKPDSKHGFLQKAIQFVVGEGKSKSKETRSTAMPPPKPLADQIKTEFRGKILWELSYPINPSNILNIPKIFESIMKKIVEIVTGSSNGQSQQGENSATNSGTGQRPIEIDIIQIIVGLIKALIHDYNLELVNFDISLSRNLIEAIHSLVLVFLTILYYGEQEHHFDQQLETLDKQKPSLLNYFISMVVPDASCDKEGGEIFVDQILTRIERVLTDKAHMIIGNHVQSQKKLNRKELQVICDGKLQSANMHWMLKYIEEPTDFIVEEFQLRWNDVEKLIEQEIQTEKNQQKLIILNFFQVIKTMSGALMGEGSAAQFIDELFTSSGGTAAENLKNKGQCMVLLLYTYLKNESIQSNKSFTVFDQTYTITMKGVNYFQKLPKPDTALTKLTDLMSKSTSTVAYITTTTTTTQNQMPVTSIKNFESFLKSILAVEDKLVKKYDDISTSFKHYDKDKSYMKLLDKARGCTAKCPCCLRPCDADHSSEKLSTSGDDDNKHSCSTGHQLRAFSGIKIEVLNEASLYQCTEINNHDHIVVKGVRKTWNEMKLDYKQWDFDVTNTLEELTSLKSKFLFVWQKVGHKFCERFDMKYVTHNTQRPEAESYHYILLLDNSASMAGDRWKNLVAGVNVLIKARMLNGTNDRVTIITFDHRATFFCANQTMKDIDITKIVFTGGATNFSPAFQLVIDTLQSAARQNTSGAATDADAATATTPNLKHIIVLMSDGEAPYPSTELNRLVKLNEQIKEFWTVALGEVEMPLLEQITTKMDGFYKQLKNSNELIQVYAEIAQG</sequence>
<evidence type="ECO:0000256" key="3">
    <source>
        <dbReference type="PROSITE-ProRule" id="PRU01052"/>
    </source>
</evidence>
<dbReference type="Pfam" id="PF25683">
    <property type="entry name" value="URGCP_GTPase"/>
    <property type="match status" value="1"/>
</dbReference>
<dbReference type="EMBL" id="CAJNOK010003929">
    <property type="protein sequence ID" value="CAF0919988.1"/>
    <property type="molecule type" value="Genomic_DNA"/>
</dbReference>
<dbReference type="EMBL" id="CAJOBA010003930">
    <property type="protein sequence ID" value="CAF3697584.1"/>
    <property type="molecule type" value="Genomic_DNA"/>
</dbReference>
<reference evidence="7" key="1">
    <citation type="submission" date="2021-02" db="EMBL/GenBank/DDBJ databases">
        <authorList>
            <person name="Nowell W R."/>
        </authorList>
    </citation>
    <scope>NUCLEOTIDE SEQUENCE</scope>
</reference>
<evidence type="ECO:0000259" key="4">
    <source>
        <dbReference type="PROSITE" id="PS50234"/>
    </source>
</evidence>
<keyword evidence="2" id="KW-0342">GTP-binding</keyword>
<dbReference type="PANTHER" id="PTHR22796">
    <property type="entry name" value="URG4-RELATED"/>
    <property type="match status" value="1"/>
</dbReference>
<feature type="domain" description="GB1/RHD3-type G" evidence="5">
    <location>
        <begin position="938"/>
        <end position="968"/>
    </location>
</feature>
<evidence type="ECO:0000313" key="7">
    <source>
        <dbReference type="EMBL" id="CAF0919988.1"/>
    </source>
</evidence>
<keyword evidence="1" id="KW-0547">Nucleotide-binding</keyword>
<feature type="domain" description="VLIG-type G" evidence="6">
    <location>
        <begin position="938"/>
        <end position="1041"/>
    </location>
</feature>
<dbReference type="PROSITE" id="PS51715">
    <property type="entry name" value="G_GB1_RHD3"/>
    <property type="match status" value="1"/>
</dbReference>